<evidence type="ECO:0000259" key="7">
    <source>
        <dbReference type="Pfam" id="PF00496"/>
    </source>
</evidence>
<dbReference type="KEGG" id="vhy:G7082_01630"/>
<feature type="signal peptide" evidence="6">
    <location>
        <begin position="1"/>
        <end position="20"/>
    </location>
</feature>
<feature type="chain" id="PRO_5039335563" evidence="6">
    <location>
        <begin position="21"/>
        <end position="553"/>
    </location>
</feature>
<dbReference type="InterPro" id="IPR039424">
    <property type="entry name" value="SBP_5"/>
</dbReference>
<comment type="subcellular location">
    <subcellularLocation>
        <location evidence="1">Cell envelope</location>
    </subcellularLocation>
</comment>
<evidence type="ECO:0000256" key="4">
    <source>
        <dbReference type="ARBA" id="ARBA00022729"/>
    </source>
</evidence>
<dbReference type="PANTHER" id="PTHR30290">
    <property type="entry name" value="PERIPLASMIC BINDING COMPONENT OF ABC TRANSPORTER"/>
    <property type="match status" value="1"/>
</dbReference>
<keyword evidence="4 6" id="KW-0732">Signal</keyword>
<dbReference type="InterPro" id="IPR030678">
    <property type="entry name" value="Peptide/Ni-bd"/>
</dbReference>
<reference evidence="8 9" key="1">
    <citation type="submission" date="2020-03" db="EMBL/GenBank/DDBJ databases">
        <title>Vagococcus sp. nov., isolated from beetles.</title>
        <authorList>
            <person name="Hyun D.-W."/>
            <person name="Bae J.-W."/>
        </authorList>
    </citation>
    <scope>NUCLEOTIDE SEQUENCE [LARGE SCALE GENOMIC DNA]</scope>
    <source>
        <strain evidence="8 9">HDW17B</strain>
    </source>
</reference>
<dbReference type="Proteomes" id="UP000501747">
    <property type="component" value="Chromosome"/>
</dbReference>
<dbReference type="CDD" id="cd08504">
    <property type="entry name" value="PBP2_OppA"/>
    <property type="match status" value="1"/>
</dbReference>
<dbReference type="EMBL" id="CP049887">
    <property type="protein sequence ID" value="QIL47319.1"/>
    <property type="molecule type" value="Genomic_DNA"/>
</dbReference>
<keyword evidence="9" id="KW-1185">Reference proteome</keyword>
<organism evidence="8 9">
    <name type="scientific">Vagococcus hydrophili</name>
    <dbReference type="NCBI Taxonomy" id="2714947"/>
    <lineage>
        <taxon>Bacteria</taxon>
        <taxon>Bacillati</taxon>
        <taxon>Bacillota</taxon>
        <taxon>Bacilli</taxon>
        <taxon>Lactobacillales</taxon>
        <taxon>Enterococcaceae</taxon>
        <taxon>Vagococcus</taxon>
    </lineage>
</organism>
<evidence type="ECO:0000313" key="8">
    <source>
        <dbReference type="EMBL" id="QIL47319.1"/>
    </source>
</evidence>
<evidence type="ECO:0000256" key="3">
    <source>
        <dbReference type="ARBA" id="ARBA00022448"/>
    </source>
</evidence>
<name>A0A6G8AQS3_9ENTE</name>
<evidence type="ECO:0000256" key="6">
    <source>
        <dbReference type="SAM" id="SignalP"/>
    </source>
</evidence>
<proteinExistence type="inferred from homology"/>
<dbReference type="PROSITE" id="PS51257">
    <property type="entry name" value="PROKAR_LIPOPROTEIN"/>
    <property type="match status" value="1"/>
</dbReference>
<sequence length="553" mass="61988">MRYKKLIGSIVILSSVVLLAACSGGGDTKKEKSKKNNKTEHVAKFGIPQEVASIDPAKATDKVSFGVLNQIYEGFYRMNKDNQPEPAGAKELATVSEDGLTYTLKLREEAKWSNGEPVVAKDYVYAWQRVVNPETASEYAYLIENVKNAKAISAGEKKPEELGIEAVNDHEVKITLDNAIPYFDSLLAFPTFFPLNQKAVEEFGKDFANSSEKTIYNGPFVLSEFSGPGSDIEWKYLKNKDYWDKDAVKIDEIQAMVVKEGSTALNLYEDGQLDDVIVTGELAKQYREDPNFNGEKDGRVIYIEPNRESKKAPFDNVNFRKALYYSVDNKAIVDTILGDGSEPVSGIVPKTLAVSPETKKDFVDESGEYKTYDEKKAKEYLEKAKKELNTTEFSFDILTDDNESTKKLAEYLQGSFKDKLGIKTTVTPVTKPIRLDRTSSGDFDMVVTGWGADYNDVSSFLDLFETGNSYNKGKYTNKNYDKLIQDAKITHATDEKARWADYLAAEKILLEEDAAVIPVYQVVEGHLRNPNLTGYIAHSAGASYEYKYLEMKE</sequence>
<dbReference type="Pfam" id="PF00496">
    <property type="entry name" value="SBP_bac_5"/>
    <property type="match status" value="1"/>
</dbReference>
<protein>
    <submittedName>
        <fullName evidence="8">Peptide ABC transporter substrate-binding protein</fullName>
    </submittedName>
</protein>
<evidence type="ECO:0000256" key="2">
    <source>
        <dbReference type="ARBA" id="ARBA00005695"/>
    </source>
</evidence>
<dbReference type="GO" id="GO:0043190">
    <property type="term" value="C:ATP-binding cassette (ABC) transporter complex"/>
    <property type="evidence" value="ECO:0007669"/>
    <property type="project" value="InterPro"/>
</dbReference>
<dbReference type="Gene3D" id="3.10.105.10">
    <property type="entry name" value="Dipeptide-binding Protein, Domain 3"/>
    <property type="match status" value="1"/>
</dbReference>
<dbReference type="InterPro" id="IPR000914">
    <property type="entry name" value="SBP_5_dom"/>
</dbReference>
<dbReference type="SUPFAM" id="SSF53850">
    <property type="entry name" value="Periplasmic binding protein-like II"/>
    <property type="match status" value="1"/>
</dbReference>
<accession>A0A6G8AQS3</accession>
<dbReference type="PIRSF" id="PIRSF002741">
    <property type="entry name" value="MppA"/>
    <property type="match status" value="1"/>
</dbReference>
<evidence type="ECO:0000256" key="5">
    <source>
        <dbReference type="ARBA" id="ARBA00022856"/>
    </source>
</evidence>
<dbReference type="FunFam" id="3.90.76.10:FF:000001">
    <property type="entry name" value="Oligopeptide ABC transporter substrate-binding protein"/>
    <property type="match status" value="1"/>
</dbReference>
<comment type="similarity">
    <text evidence="2">Belongs to the bacterial solute-binding protein 5 family.</text>
</comment>
<dbReference type="FunFam" id="3.10.105.10:FF:000001">
    <property type="entry name" value="Oligopeptide ABC transporter, oligopeptide-binding protein"/>
    <property type="match status" value="1"/>
</dbReference>
<dbReference type="PANTHER" id="PTHR30290:SF10">
    <property type="entry name" value="PERIPLASMIC OLIGOPEPTIDE-BINDING PROTEIN-RELATED"/>
    <property type="match status" value="1"/>
</dbReference>
<dbReference type="Gene3D" id="3.40.190.10">
    <property type="entry name" value="Periplasmic binding protein-like II"/>
    <property type="match status" value="1"/>
</dbReference>
<dbReference type="Gene3D" id="3.90.76.10">
    <property type="entry name" value="Dipeptide-binding Protein, Domain 1"/>
    <property type="match status" value="1"/>
</dbReference>
<keyword evidence="3" id="KW-0813">Transport</keyword>
<keyword evidence="5" id="KW-0571">Peptide transport</keyword>
<keyword evidence="5" id="KW-0653">Protein transport</keyword>
<dbReference type="GO" id="GO:1904680">
    <property type="term" value="F:peptide transmembrane transporter activity"/>
    <property type="evidence" value="ECO:0007669"/>
    <property type="project" value="TreeGrafter"/>
</dbReference>
<dbReference type="AlphaFoldDB" id="A0A6G8AQS3"/>
<evidence type="ECO:0000256" key="1">
    <source>
        <dbReference type="ARBA" id="ARBA00004196"/>
    </source>
</evidence>
<dbReference type="GO" id="GO:0030288">
    <property type="term" value="C:outer membrane-bounded periplasmic space"/>
    <property type="evidence" value="ECO:0007669"/>
    <property type="project" value="UniProtKB-ARBA"/>
</dbReference>
<evidence type="ECO:0000313" key="9">
    <source>
        <dbReference type="Proteomes" id="UP000501747"/>
    </source>
</evidence>
<dbReference type="GO" id="GO:0015833">
    <property type="term" value="P:peptide transport"/>
    <property type="evidence" value="ECO:0007669"/>
    <property type="project" value="UniProtKB-KW"/>
</dbReference>
<dbReference type="RefSeq" id="WP_166033430.1">
    <property type="nucleotide sequence ID" value="NZ_CP049887.1"/>
</dbReference>
<feature type="domain" description="Solute-binding protein family 5" evidence="7">
    <location>
        <begin position="84"/>
        <end position="470"/>
    </location>
</feature>
<gene>
    <name evidence="8" type="ORF">G7082_01630</name>
</gene>